<proteinExistence type="predicted"/>
<feature type="domain" description="ARID" evidence="5">
    <location>
        <begin position="33"/>
        <end position="125"/>
    </location>
</feature>
<dbReference type="PANTHER" id="PTHR13964:SF25">
    <property type="entry name" value="AT-RICH INTERACTIVE DOMAIN-CONTAINING PROTEIN 5A"/>
    <property type="match status" value="1"/>
</dbReference>
<dbReference type="SUPFAM" id="SSF46774">
    <property type="entry name" value="ARID-like"/>
    <property type="match status" value="1"/>
</dbReference>
<dbReference type="Pfam" id="PF01388">
    <property type="entry name" value="ARID"/>
    <property type="match status" value="1"/>
</dbReference>
<keyword evidence="1" id="KW-0805">Transcription regulation</keyword>
<dbReference type="InterPro" id="IPR051232">
    <property type="entry name" value="ARID/SWI1_ChromRemod"/>
</dbReference>
<evidence type="ECO:0000313" key="6">
    <source>
        <dbReference type="EMBL" id="KAJ8391675.1"/>
    </source>
</evidence>
<evidence type="ECO:0000313" key="7">
    <source>
        <dbReference type="Proteomes" id="UP001221898"/>
    </source>
</evidence>
<dbReference type="SMART" id="SM00501">
    <property type="entry name" value="BRIGHT"/>
    <property type="match status" value="1"/>
</dbReference>
<dbReference type="EMBL" id="JAINUG010000154">
    <property type="protein sequence ID" value="KAJ8391675.1"/>
    <property type="molecule type" value="Genomic_DNA"/>
</dbReference>
<accession>A0AAD7RWS3</accession>
<comment type="caution">
    <text evidence="6">The sequence shown here is derived from an EMBL/GenBank/DDBJ whole genome shotgun (WGS) entry which is preliminary data.</text>
</comment>
<keyword evidence="2" id="KW-0804">Transcription</keyword>
<evidence type="ECO:0000256" key="1">
    <source>
        <dbReference type="ARBA" id="ARBA00023015"/>
    </source>
</evidence>
<reference evidence="6" key="1">
    <citation type="journal article" date="2023" name="Science">
        <title>Genome structures resolve the early diversification of teleost fishes.</title>
        <authorList>
            <person name="Parey E."/>
            <person name="Louis A."/>
            <person name="Montfort J."/>
            <person name="Bouchez O."/>
            <person name="Roques C."/>
            <person name="Iampietro C."/>
            <person name="Lluch J."/>
            <person name="Castinel A."/>
            <person name="Donnadieu C."/>
            <person name="Desvignes T."/>
            <person name="Floi Bucao C."/>
            <person name="Jouanno E."/>
            <person name="Wen M."/>
            <person name="Mejri S."/>
            <person name="Dirks R."/>
            <person name="Jansen H."/>
            <person name="Henkel C."/>
            <person name="Chen W.J."/>
            <person name="Zahm M."/>
            <person name="Cabau C."/>
            <person name="Klopp C."/>
            <person name="Thompson A.W."/>
            <person name="Robinson-Rechavi M."/>
            <person name="Braasch I."/>
            <person name="Lecointre G."/>
            <person name="Bobe J."/>
            <person name="Postlethwait J.H."/>
            <person name="Berthelot C."/>
            <person name="Roest Crollius H."/>
            <person name="Guiguen Y."/>
        </authorList>
    </citation>
    <scope>NUCLEOTIDE SEQUENCE</scope>
    <source>
        <strain evidence="6">NC1722</strain>
    </source>
</reference>
<dbReference type="InterPro" id="IPR036431">
    <property type="entry name" value="ARID_dom_sf"/>
</dbReference>
<dbReference type="GO" id="GO:0000976">
    <property type="term" value="F:transcription cis-regulatory region binding"/>
    <property type="evidence" value="ECO:0007669"/>
    <property type="project" value="TreeGrafter"/>
</dbReference>
<dbReference type="GO" id="GO:0005634">
    <property type="term" value="C:nucleus"/>
    <property type="evidence" value="ECO:0007669"/>
    <property type="project" value="TreeGrafter"/>
</dbReference>
<feature type="compositionally biased region" description="Pro residues" evidence="4">
    <location>
        <begin position="211"/>
        <end position="224"/>
    </location>
</feature>
<dbReference type="PANTHER" id="PTHR13964">
    <property type="entry name" value="RBP-RELATED"/>
    <property type="match status" value="1"/>
</dbReference>
<sequence length="307" mass="35213">MHAFYTLGLNSYLLLDYHKWNVMSVEGTQWDEAQIKASFLEDLFIFMANRGTAIKRIPILGFKDLDLYLMFKTVWNFGGFDRVTTHLQWRQVYNVLGGHPQNTSGATHTRRHYEKLLLDYERHLTSEGDKVVTPPHLLKHSHHYSIPLLEDEGPSCSKYSDLYRLDPALTQRSPDVLTDSRAWTTLKTLYNQPLLDPSHPAPPTYHSVFPNMPPPQAQPHPQPHPQRCQEPSSLPHQTVIDRSKQQLAKLQELVNENRFSLGWGEPLNLSRRGGGRDALGRRLPPFTPPPSNKVPKFLNRVSPLYSA</sequence>
<dbReference type="Gene3D" id="1.10.150.60">
    <property type="entry name" value="ARID DNA-binding domain"/>
    <property type="match status" value="1"/>
</dbReference>
<keyword evidence="3" id="KW-0539">Nucleus</keyword>
<dbReference type="PROSITE" id="PS51011">
    <property type="entry name" value="ARID"/>
    <property type="match status" value="1"/>
</dbReference>
<dbReference type="InterPro" id="IPR001606">
    <property type="entry name" value="ARID_dom"/>
</dbReference>
<gene>
    <name evidence="6" type="ORF">AAFF_G00086250</name>
</gene>
<evidence type="ECO:0000256" key="3">
    <source>
        <dbReference type="ARBA" id="ARBA00023242"/>
    </source>
</evidence>
<feature type="region of interest" description="Disordered" evidence="4">
    <location>
        <begin position="270"/>
        <end position="296"/>
    </location>
</feature>
<dbReference type="GO" id="GO:0006357">
    <property type="term" value="P:regulation of transcription by RNA polymerase II"/>
    <property type="evidence" value="ECO:0007669"/>
    <property type="project" value="TreeGrafter"/>
</dbReference>
<evidence type="ECO:0000256" key="4">
    <source>
        <dbReference type="SAM" id="MobiDB-lite"/>
    </source>
</evidence>
<keyword evidence="7" id="KW-1185">Reference proteome</keyword>
<feature type="region of interest" description="Disordered" evidence="4">
    <location>
        <begin position="192"/>
        <end position="234"/>
    </location>
</feature>
<protein>
    <recommendedName>
        <fullName evidence="5">ARID domain-containing protein</fullName>
    </recommendedName>
</protein>
<organism evidence="6 7">
    <name type="scientific">Aldrovandia affinis</name>
    <dbReference type="NCBI Taxonomy" id="143900"/>
    <lineage>
        <taxon>Eukaryota</taxon>
        <taxon>Metazoa</taxon>
        <taxon>Chordata</taxon>
        <taxon>Craniata</taxon>
        <taxon>Vertebrata</taxon>
        <taxon>Euteleostomi</taxon>
        <taxon>Actinopterygii</taxon>
        <taxon>Neopterygii</taxon>
        <taxon>Teleostei</taxon>
        <taxon>Notacanthiformes</taxon>
        <taxon>Halosauridae</taxon>
        <taxon>Aldrovandia</taxon>
    </lineage>
</organism>
<dbReference type="AlphaFoldDB" id="A0AAD7RWS3"/>
<evidence type="ECO:0000259" key="5">
    <source>
        <dbReference type="PROSITE" id="PS51011"/>
    </source>
</evidence>
<evidence type="ECO:0000256" key="2">
    <source>
        <dbReference type="ARBA" id="ARBA00023163"/>
    </source>
</evidence>
<dbReference type="Proteomes" id="UP001221898">
    <property type="component" value="Unassembled WGS sequence"/>
</dbReference>
<dbReference type="SMART" id="SM01014">
    <property type="entry name" value="ARID"/>
    <property type="match status" value="1"/>
</dbReference>
<name>A0AAD7RWS3_9TELE</name>